<comment type="caution">
    <text evidence="2">The sequence shown here is derived from an EMBL/GenBank/DDBJ whole genome shotgun (WGS) entry which is preliminary data.</text>
</comment>
<dbReference type="AlphaFoldDB" id="A0A392UGE0"/>
<name>A0A392UGE0_9FABA</name>
<dbReference type="EMBL" id="LXQA010819260">
    <property type="protein sequence ID" value="MCI72492.1"/>
    <property type="molecule type" value="Genomic_DNA"/>
</dbReference>
<feature type="non-terminal residue" evidence="2">
    <location>
        <position position="66"/>
    </location>
</feature>
<reference evidence="2 3" key="1">
    <citation type="journal article" date="2018" name="Front. Plant Sci.">
        <title>Red Clover (Trifolium pratense) and Zigzag Clover (T. medium) - A Picture of Genomic Similarities and Differences.</title>
        <authorList>
            <person name="Dluhosova J."/>
            <person name="Istvanek J."/>
            <person name="Nedelnik J."/>
            <person name="Repkova J."/>
        </authorList>
    </citation>
    <scope>NUCLEOTIDE SEQUENCE [LARGE SCALE GENOMIC DNA]</scope>
    <source>
        <strain evidence="3">cv. 10/8</strain>
        <tissue evidence="2">Leaf</tissue>
    </source>
</reference>
<keyword evidence="3" id="KW-1185">Reference proteome</keyword>
<sequence length="66" mass="7456">MILLRKDKKGRIKRIQRVSPSKSLKRGRTPPLEATQLMLFSAMLRKRGQRGVPLGVLSFKVGAPRT</sequence>
<dbReference type="Proteomes" id="UP000265520">
    <property type="component" value="Unassembled WGS sequence"/>
</dbReference>
<feature type="region of interest" description="Disordered" evidence="1">
    <location>
        <begin position="9"/>
        <end position="29"/>
    </location>
</feature>
<evidence type="ECO:0000313" key="3">
    <source>
        <dbReference type="Proteomes" id="UP000265520"/>
    </source>
</evidence>
<evidence type="ECO:0000256" key="1">
    <source>
        <dbReference type="SAM" id="MobiDB-lite"/>
    </source>
</evidence>
<protein>
    <submittedName>
        <fullName evidence="2">Uncharacterized protein</fullName>
    </submittedName>
</protein>
<evidence type="ECO:0000313" key="2">
    <source>
        <dbReference type="EMBL" id="MCI72492.1"/>
    </source>
</evidence>
<accession>A0A392UGE0</accession>
<proteinExistence type="predicted"/>
<organism evidence="2 3">
    <name type="scientific">Trifolium medium</name>
    <dbReference type="NCBI Taxonomy" id="97028"/>
    <lineage>
        <taxon>Eukaryota</taxon>
        <taxon>Viridiplantae</taxon>
        <taxon>Streptophyta</taxon>
        <taxon>Embryophyta</taxon>
        <taxon>Tracheophyta</taxon>
        <taxon>Spermatophyta</taxon>
        <taxon>Magnoliopsida</taxon>
        <taxon>eudicotyledons</taxon>
        <taxon>Gunneridae</taxon>
        <taxon>Pentapetalae</taxon>
        <taxon>rosids</taxon>
        <taxon>fabids</taxon>
        <taxon>Fabales</taxon>
        <taxon>Fabaceae</taxon>
        <taxon>Papilionoideae</taxon>
        <taxon>50 kb inversion clade</taxon>
        <taxon>NPAAA clade</taxon>
        <taxon>Hologalegina</taxon>
        <taxon>IRL clade</taxon>
        <taxon>Trifolieae</taxon>
        <taxon>Trifolium</taxon>
    </lineage>
</organism>